<keyword evidence="1" id="KW-0969">Cilium</keyword>
<dbReference type="PANTHER" id="PTHR14716:SF0">
    <property type="entry name" value="CILIA- AND FLAGELLA-ASSOCIATED PROTEIN 69"/>
    <property type="match status" value="1"/>
</dbReference>
<sequence>MIDSVQSQRGETAPLDDEERTLSKHIQLVVHSFSHVVAGLFSKRDAFYSLIETIRQQDDELSPAKICMSKQPPLQPPTKYLDFVHVYYFGPTSIEWPLLSEFGRRYERPEGKSYWLQKTSPGPACLDLLGSIRPKIYLLAKKITEAVNTEAQLFDGLGLQNQLTMQIIINFLDLKRGEIWLEMLQRVKDDKFDLVPSDAEVINCLSTISKNKTSAVLDTQRYLIQRSKENDEIQELEFYKVIQKCHLQDHLKALREADLMARTTSYEYLVERRLWQKTELQKALTKAPTFARMHRTTDGPLNITVWPTRTKVVDSEINQLEGGDSGDKDTPTKQDQAVVVVASSTRTSFDISESVASSVMSMGTFNVGDPADHFPLLPSAATLTDMDATPPSVEGGFYIVSAEALRKALQVLLAKDKKKNWLKRVNDENYWRVRAKWKQDWYPEENLTRTAYKI</sequence>
<dbReference type="GO" id="GO:1902093">
    <property type="term" value="P:positive regulation of flagellated sperm motility"/>
    <property type="evidence" value="ECO:0007669"/>
    <property type="project" value="TreeGrafter"/>
</dbReference>
<dbReference type="EMBL" id="LNIX01000007">
    <property type="protein sequence ID" value="OXA51341.1"/>
    <property type="molecule type" value="Genomic_DNA"/>
</dbReference>
<accession>A0A226E350</accession>
<keyword evidence="1" id="KW-0966">Cell projection</keyword>
<evidence type="ECO:0000313" key="2">
    <source>
        <dbReference type="Proteomes" id="UP000198287"/>
    </source>
</evidence>
<reference evidence="1 2" key="1">
    <citation type="submission" date="2015-12" db="EMBL/GenBank/DDBJ databases">
        <title>The genome of Folsomia candida.</title>
        <authorList>
            <person name="Faddeeva A."/>
            <person name="Derks M.F."/>
            <person name="Anvar Y."/>
            <person name="Smit S."/>
            <person name="Van Straalen N."/>
            <person name="Roelofs D."/>
        </authorList>
    </citation>
    <scope>NUCLEOTIDE SEQUENCE [LARGE SCALE GENOMIC DNA]</scope>
    <source>
        <strain evidence="1 2">VU population</strain>
        <tissue evidence="1">Whole body</tissue>
    </source>
</reference>
<keyword evidence="1" id="KW-0282">Flagellum</keyword>
<gene>
    <name evidence="1" type="ORF">Fcan01_13556</name>
</gene>
<dbReference type="GO" id="GO:0097225">
    <property type="term" value="C:sperm midpiece"/>
    <property type="evidence" value="ECO:0007669"/>
    <property type="project" value="TreeGrafter"/>
</dbReference>
<name>A0A226E350_FOLCA</name>
<protein>
    <submittedName>
        <fullName evidence="1">Cilia-and flagella-associated protein 69</fullName>
    </submittedName>
</protein>
<dbReference type="AlphaFoldDB" id="A0A226E350"/>
<comment type="caution">
    <text evidence="1">The sequence shown here is derived from an EMBL/GenBank/DDBJ whole genome shotgun (WGS) entry which is preliminary data.</text>
</comment>
<organism evidence="1 2">
    <name type="scientific">Folsomia candida</name>
    <name type="common">Springtail</name>
    <dbReference type="NCBI Taxonomy" id="158441"/>
    <lineage>
        <taxon>Eukaryota</taxon>
        <taxon>Metazoa</taxon>
        <taxon>Ecdysozoa</taxon>
        <taxon>Arthropoda</taxon>
        <taxon>Hexapoda</taxon>
        <taxon>Collembola</taxon>
        <taxon>Entomobryomorpha</taxon>
        <taxon>Isotomoidea</taxon>
        <taxon>Isotomidae</taxon>
        <taxon>Proisotominae</taxon>
        <taxon>Folsomia</taxon>
    </lineage>
</organism>
<dbReference type="GO" id="GO:0097730">
    <property type="term" value="C:non-motile cilium"/>
    <property type="evidence" value="ECO:0007669"/>
    <property type="project" value="TreeGrafter"/>
</dbReference>
<keyword evidence="2" id="KW-1185">Reference proteome</keyword>
<proteinExistence type="predicted"/>
<dbReference type="PANTHER" id="PTHR14716">
    <property type="entry name" value="CILIA- AND FLAGELLA-ASSOCIATED PROTEIN 69"/>
    <property type="match status" value="1"/>
</dbReference>
<dbReference type="OMA" id="KWKQDWY"/>
<dbReference type="Proteomes" id="UP000198287">
    <property type="component" value="Unassembled WGS sequence"/>
</dbReference>
<evidence type="ECO:0000313" key="1">
    <source>
        <dbReference type="EMBL" id="OXA51341.1"/>
    </source>
</evidence>
<dbReference type="OrthoDB" id="191673at2759"/>
<dbReference type="InterPro" id="IPR048732">
    <property type="entry name" value="CFA69"/>
</dbReference>